<dbReference type="AlphaFoldDB" id="A0ABD6E344"/>
<evidence type="ECO:0000256" key="1">
    <source>
        <dbReference type="ARBA" id="ARBA00004141"/>
    </source>
</evidence>
<dbReference type="GO" id="GO:0016020">
    <property type="term" value="C:membrane"/>
    <property type="evidence" value="ECO:0007669"/>
    <property type="project" value="UniProtKB-SubCell"/>
</dbReference>
<evidence type="ECO:0000256" key="7">
    <source>
        <dbReference type="ARBA" id="ARBA00023065"/>
    </source>
</evidence>
<feature type="transmembrane region" description="Helical" evidence="10">
    <location>
        <begin position="217"/>
        <end position="250"/>
    </location>
</feature>
<evidence type="ECO:0000259" key="11">
    <source>
        <dbReference type="Pfam" id="PF00999"/>
    </source>
</evidence>
<comment type="caution">
    <text evidence="12">The sequence shown here is derived from an EMBL/GenBank/DDBJ whole genome shotgun (WGS) entry which is preliminary data.</text>
</comment>
<dbReference type="EMBL" id="JBHUDP010000007">
    <property type="protein sequence ID" value="MFD1687020.1"/>
    <property type="molecule type" value="Genomic_DNA"/>
</dbReference>
<name>A0ABD6E344_9EURY</name>
<dbReference type="Gene3D" id="1.20.1530.20">
    <property type="match status" value="1"/>
</dbReference>
<proteinExistence type="predicted"/>
<evidence type="ECO:0000256" key="8">
    <source>
        <dbReference type="ARBA" id="ARBA00023136"/>
    </source>
</evidence>
<feature type="transmembrane region" description="Helical" evidence="10">
    <location>
        <begin position="262"/>
        <end position="282"/>
    </location>
</feature>
<dbReference type="RefSeq" id="WP_256309140.1">
    <property type="nucleotide sequence ID" value="NZ_JANHAW010000004.1"/>
</dbReference>
<evidence type="ECO:0000256" key="10">
    <source>
        <dbReference type="SAM" id="Phobius"/>
    </source>
</evidence>
<evidence type="ECO:0000256" key="4">
    <source>
        <dbReference type="ARBA" id="ARBA00022692"/>
    </source>
</evidence>
<gene>
    <name evidence="12" type="ORF">ACFSAS_15525</name>
</gene>
<evidence type="ECO:0000256" key="3">
    <source>
        <dbReference type="ARBA" id="ARBA00022449"/>
    </source>
</evidence>
<evidence type="ECO:0000313" key="13">
    <source>
        <dbReference type="Proteomes" id="UP001597092"/>
    </source>
</evidence>
<dbReference type="Pfam" id="PF00999">
    <property type="entry name" value="Na_H_Exchanger"/>
    <property type="match status" value="1"/>
</dbReference>
<dbReference type="PANTHER" id="PTHR43562:SF3">
    <property type="entry name" value="SODIUM ION_PROTON EXCHANGER (EUROFUNG)"/>
    <property type="match status" value="1"/>
</dbReference>
<comment type="subcellular location">
    <subcellularLocation>
        <location evidence="1">Membrane</location>
        <topology evidence="1">Multi-pass membrane protein</topology>
    </subcellularLocation>
</comment>
<evidence type="ECO:0000256" key="2">
    <source>
        <dbReference type="ARBA" id="ARBA00022448"/>
    </source>
</evidence>
<accession>A0ABD6E344</accession>
<dbReference type="PANTHER" id="PTHR43562">
    <property type="entry name" value="NAPA-TYPE SODIUM/HYDROGEN ANTIPORTER"/>
    <property type="match status" value="1"/>
</dbReference>
<feature type="transmembrane region" description="Helical" evidence="10">
    <location>
        <begin position="147"/>
        <end position="169"/>
    </location>
</feature>
<reference evidence="12 13" key="1">
    <citation type="journal article" date="2019" name="Int. J. Syst. Evol. Microbiol.">
        <title>The Global Catalogue of Microorganisms (GCM) 10K type strain sequencing project: providing services to taxonomists for standard genome sequencing and annotation.</title>
        <authorList>
            <consortium name="The Broad Institute Genomics Platform"/>
            <consortium name="The Broad Institute Genome Sequencing Center for Infectious Disease"/>
            <person name="Wu L."/>
            <person name="Ma J."/>
        </authorList>
    </citation>
    <scope>NUCLEOTIDE SEQUENCE [LARGE SCALE GENOMIC DNA]</scope>
    <source>
        <strain evidence="12 13">CGMCC 1.10387</strain>
    </source>
</reference>
<dbReference type="GO" id="GO:0006814">
    <property type="term" value="P:sodium ion transport"/>
    <property type="evidence" value="ECO:0007669"/>
    <property type="project" value="UniProtKB-KW"/>
</dbReference>
<dbReference type="Proteomes" id="UP001597092">
    <property type="component" value="Unassembled WGS sequence"/>
</dbReference>
<evidence type="ECO:0000256" key="9">
    <source>
        <dbReference type="ARBA" id="ARBA00023201"/>
    </source>
</evidence>
<keyword evidence="13" id="KW-1185">Reference proteome</keyword>
<feature type="transmembrane region" description="Helical" evidence="10">
    <location>
        <begin position="294"/>
        <end position="317"/>
    </location>
</feature>
<keyword evidence="6" id="KW-0915">Sodium</keyword>
<keyword evidence="8 10" id="KW-0472">Membrane</keyword>
<keyword evidence="4 10" id="KW-0812">Transmembrane</keyword>
<feature type="transmembrane region" description="Helical" evidence="10">
    <location>
        <begin position="176"/>
        <end position="197"/>
    </location>
</feature>
<feature type="transmembrane region" description="Helical" evidence="10">
    <location>
        <begin position="337"/>
        <end position="354"/>
    </location>
</feature>
<sequence length="386" mass="39782">MADILLVVGVTLLVAFVFGEVLERVGEPALVGEIIAGLVLGPSIIGLIDYDETFAVFGMIGAMLLFFDIGYEHLDLTELLSVGSAAISIALFGMIIPAGTGLVLGLAFDYSVAESAFLALALSVTSIAVTARTLLDLHQLDSRVGHRVVGAAVVDDVVGLLAFALLLLAVSGDGTIEAVATLGQVIGFFALAVIARFTVIQQLSSLLARSRQIEADILALFSVIFLVSFSAEAVGLDVTLGALIIGLLVGEDERLSRLEVREGVAGIAYGMFIPLFFAGVGAQIDLRVLTTLDAFVIAVVTFGLTAKFVGGFVGNLIAGGDIRESAAIGVGMTPKTGVGLAIISTALAAGFISGRLFSAFVALVLVSVLISPSLLQAVLSRTNSPD</sequence>
<keyword evidence="7" id="KW-0406">Ion transport</keyword>
<feature type="transmembrane region" description="Helical" evidence="10">
    <location>
        <begin position="115"/>
        <end position="135"/>
    </location>
</feature>
<feature type="transmembrane region" description="Helical" evidence="10">
    <location>
        <begin position="54"/>
        <end position="71"/>
    </location>
</feature>
<keyword evidence="2" id="KW-0813">Transport</keyword>
<evidence type="ECO:0000313" key="12">
    <source>
        <dbReference type="EMBL" id="MFD1687020.1"/>
    </source>
</evidence>
<keyword evidence="5 10" id="KW-1133">Transmembrane helix</keyword>
<keyword evidence="3" id="KW-0050">Antiport</keyword>
<keyword evidence="9" id="KW-0739">Sodium transport</keyword>
<dbReference type="InterPro" id="IPR006153">
    <property type="entry name" value="Cation/H_exchanger_TM"/>
</dbReference>
<organism evidence="12 13">
    <name type="scientific">Halobellus litoreus</name>
    <dbReference type="NCBI Taxonomy" id="755310"/>
    <lineage>
        <taxon>Archaea</taxon>
        <taxon>Methanobacteriati</taxon>
        <taxon>Methanobacteriota</taxon>
        <taxon>Stenosarchaea group</taxon>
        <taxon>Halobacteria</taxon>
        <taxon>Halobacteriales</taxon>
        <taxon>Haloferacaceae</taxon>
        <taxon>Halobellus</taxon>
    </lineage>
</organism>
<protein>
    <submittedName>
        <fullName evidence="12">Cation:proton antiporter</fullName>
    </submittedName>
</protein>
<dbReference type="GO" id="GO:0015297">
    <property type="term" value="F:antiporter activity"/>
    <property type="evidence" value="ECO:0007669"/>
    <property type="project" value="UniProtKB-KW"/>
</dbReference>
<evidence type="ECO:0000256" key="5">
    <source>
        <dbReference type="ARBA" id="ARBA00022989"/>
    </source>
</evidence>
<feature type="transmembrane region" description="Helical" evidence="10">
    <location>
        <begin position="29"/>
        <end position="47"/>
    </location>
</feature>
<feature type="transmembrane region" description="Helical" evidence="10">
    <location>
        <begin position="360"/>
        <end position="379"/>
    </location>
</feature>
<feature type="domain" description="Cation/H+ exchanger transmembrane" evidence="11">
    <location>
        <begin position="13"/>
        <end position="379"/>
    </location>
</feature>
<feature type="transmembrane region" description="Helical" evidence="10">
    <location>
        <begin position="83"/>
        <end position="108"/>
    </location>
</feature>
<dbReference type="InterPro" id="IPR038770">
    <property type="entry name" value="Na+/solute_symporter_sf"/>
</dbReference>
<evidence type="ECO:0000256" key="6">
    <source>
        <dbReference type="ARBA" id="ARBA00023053"/>
    </source>
</evidence>